<evidence type="ECO:0000313" key="2">
    <source>
        <dbReference type="Proteomes" id="UP000886501"/>
    </source>
</evidence>
<organism evidence="1 2">
    <name type="scientific">Thelephora ganbajun</name>
    <name type="common">Ganba fungus</name>
    <dbReference type="NCBI Taxonomy" id="370292"/>
    <lineage>
        <taxon>Eukaryota</taxon>
        <taxon>Fungi</taxon>
        <taxon>Dikarya</taxon>
        <taxon>Basidiomycota</taxon>
        <taxon>Agaricomycotina</taxon>
        <taxon>Agaricomycetes</taxon>
        <taxon>Thelephorales</taxon>
        <taxon>Thelephoraceae</taxon>
        <taxon>Thelephora</taxon>
    </lineage>
</organism>
<comment type="caution">
    <text evidence="1">The sequence shown here is derived from an EMBL/GenBank/DDBJ whole genome shotgun (WGS) entry which is preliminary data.</text>
</comment>
<gene>
    <name evidence="1" type="ORF">BDM02DRAFT_3264568</name>
</gene>
<reference evidence="1" key="2">
    <citation type="journal article" date="2020" name="Nat. Commun.">
        <title>Large-scale genome sequencing of mycorrhizal fungi provides insights into the early evolution of symbiotic traits.</title>
        <authorList>
            <person name="Miyauchi S."/>
            <person name="Kiss E."/>
            <person name="Kuo A."/>
            <person name="Drula E."/>
            <person name="Kohler A."/>
            <person name="Sanchez-Garcia M."/>
            <person name="Morin E."/>
            <person name="Andreopoulos B."/>
            <person name="Barry K.W."/>
            <person name="Bonito G."/>
            <person name="Buee M."/>
            <person name="Carver A."/>
            <person name="Chen C."/>
            <person name="Cichocki N."/>
            <person name="Clum A."/>
            <person name="Culley D."/>
            <person name="Crous P.W."/>
            <person name="Fauchery L."/>
            <person name="Girlanda M."/>
            <person name="Hayes R.D."/>
            <person name="Keri Z."/>
            <person name="LaButti K."/>
            <person name="Lipzen A."/>
            <person name="Lombard V."/>
            <person name="Magnuson J."/>
            <person name="Maillard F."/>
            <person name="Murat C."/>
            <person name="Nolan M."/>
            <person name="Ohm R.A."/>
            <person name="Pangilinan J."/>
            <person name="Pereira M.F."/>
            <person name="Perotto S."/>
            <person name="Peter M."/>
            <person name="Pfister S."/>
            <person name="Riley R."/>
            <person name="Sitrit Y."/>
            <person name="Stielow J.B."/>
            <person name="Szollosi G."/>
            <person name="Zifcakova L."/>
            <person name="Stursova M."/>
            <person name="Spatafora J.W."/>
            <person name="Tedersoo L."/>
            <person name="Vaario L.M."/>
            <person name="Yamada A."/>
            <person name="Yan M."/>
            <person name="Wang P."/>
            <person name="Xu J."/>
            <person name="Bruns T."/>
            <person name="Baldrian P."/>
            <person name="Vilgalys R."/>
            <person name="Dunand C."/>
            <person name="Henrissat B."/>
            <person name="Grigoriev I.V."/>
            <person name="Hibbett D."/>
            <person name="Nagy L.G."/>
            <person name="Martin F.M."/>
        </authorList>
    </citation>
    <scope>NUCLEOTIDE SEQUENCE</scope>
    <source>
        <strain evidence="1">P2</strain>
    </source>
</reference>
<dbReference type="EMBL" id="MU118661">
    <property type="protein sequence ID" value="KAF9642138.1"/>
    <property type="molecule type" value="Genomic_DNA"/>
</dbReference>
<accession>A0ACB6YY72</accession>
<evidence type="ECO:0000313" key="1">
    <source>
        <dbReference type="EMBL" id="KAF9642138.1"/>
    </source>
</evidence>
<proteinExistence type="predicted"/>
<reference evidence="1" key="1">
    <citation type="submission" date="2019-10" db="EMBL/GenBank/DDBJ databases">
        <authorList>
            <consortium name="DOE Joint Genome Institute"/>
            <person name="Kuo A."/>
            <person name="Miyauchi S."/>
            <person name="Kiss E."/>
            <person name="Drula E."/>
            <person name="Kohler A."/>
            <person name="Sanchez-Garcia M."/>
            <person name="Andreopoulos B."/>
            <person name="Barry K.W."/>
            <person name="Bonito G."/>
            <person name="Buee M."/>
            <person name="Carver A."/>
            <person name="Chen C."/>
            <person name="Cichocki N."/>
            <person name="Clum A."/>
            <person name="Culley D."/>
            <person name="Crous P.W."/>
            <person name="Fauchery L."/>
            <person name="Girlanda M."/>
            <person name="Hayes R."/>
            <person name="Keri Z."/>
            <person name="Labutti K."/>
            <person name="Lipzen A."/>
            <person name="Lombard V."/>
            <person name="Magnuson J."/>
            <person name="Maillard F."/>
            <person name="Morin E."/>
            <person name="Murat C."/>
            <person name="Nolan M."/>
            <person name="Ohm R."/>
            <person name="Pangilinan J."/>
            <person name="Pereira M."/>
            <person name="Perotto S."/>
            <person name="Peter M."/>
            <person name="Riley R."/>
            <person name="Sitrit Y."/>
            <person name="Stielow B."/>
            <person name="Szollosi G."/>
            <person name="Zifcakova L."/>
            <person name="Stursova M."/>
            <person name="Spatafora J.W."/>
            <person name="Tedersoo L."/>
            <person name="Vaario L.-M."/>
            <person name="Yamada A."/>
            <person name="Yan M."/>
            <person name="Wang P."/>
            <person name="Xu J."/>
            <person name="Bruns T."/>
            <person name="Baldrian P."/>
            <person name="Vilgalys R."/>
            <person name="Henrissat B."/>
            <person name="Grigoriev I.V."/>
            <person name="Hibbett D."/>
            <person name="Nagy L.G."/>
            <person name="Martin F.M."/>
        </authorList>
    </citation>
    <scope>NUCLEOTIDE SEQUENCE</scope>
    <source>
        <strain evidence="1">P2</strain>
    </source>
</reference>
<dbReference type="Proteomes" id="UP000886501">
    <property type="component" value="Unassembled WGS sequence"/>
</dbReference>
<sequence length="355" mass="39693">MEGPTTEITRLSVDVRIDSFARGHLEHATEMLSALWDIASNDDKDITAPSTAVQVTSPAHCDSVKTALIKSIRKGIFFDRKYWARHLKVGDALKPVYFSSTIMNDKAQQLNQLKHLESHPFTSYSGGVSVESDCEEDSLGVKDETPKTKEKEDQTRVVLNTGTFSAWKSLFFYRCTDTIMYAPLKSQGVDSRLNHILANTVVAAPPPCSPKSVYVLASFLGIQPLCDSAFADIKSKVSSNNVVDEVLSWVTARQGNIMEMQCELLISNFKDPKTIALVKENIGHISNGSSYYRSSALKLVLKKAFELKKKKRQPPVRWMRVPEDQLLLYVVSKLWKDVHIDGCILVVRSSITVYS</sequence>
<keyword evidence="2" id="KW-1185">Reference proteome</keyword>
<protein>
    <submittedName>
        <fullName evidence="1">Uncharacterized protein</fullName>
    </submittedName>
</protein>
<name>A0ACB6YY72_THEGA</name>